<evidence type="ECO:0000313" key="3">
    <source>
        <dbReference type="Proteomes" id="UP000570166"/>
    </source>
</evidence>
<keyword evidence="3" id="KW-1185">Reference proteome</keyword>
<sequence>MIGQGKAYFLFLIGLAAIVAGFWRTFFGDPLSNDNWHTLHGIASTGWVLLLIVQSLLIGRGSYRLHRRLGWTSLALVALLVGTSSYMVWIELVGDEGFPRDLRLSLVFLDITFLLLFMAMYGLGIAYRRNRRLHSRLMGSTILIGLGPALGRLYAQHIPALHGLSGGLKWTFYTIEAVLIIAIMAELFSKRSSWPFPALFAIFIAIQAGTIWATGDAFAAIARAAGAPV</sequence>
<keyword evidence="1" id="KW-0812">Transmembrane</keyword>
<keyword evidence="1" id="KW-0472">Membrane</keyword>
<dbReference type="AlphaFoldDB" id="A0A838L6K1"/>
<name>A0A838L6K1_9SPHN</name>
<dbReference type="Proteomes" id="UP000570166">
    <property type="component" value="Unassembled WGS sequence"/>
</dbReference>
<protein>
    <submittedName>
        <fullName evidence="2">Uncharacterized protein</fullName>
    </submittedName>
</protein>
<feature type="transmembrane region" description="Helical" evidence="1">
    <location>
        <begin position="170"/>
        <end position="188"/>
    </location>
</feature>
<comment type="caution">
    <text evidence="2">The sequence shown here is derived from an EMBL/GenBank/DDBJ whole genome shotgun (WGS) entry which is preliminary data.</text>
</comment>
<feature type="transmembrane region" description="Helical" evidence="1">
    <location>
        <begin position="137"/>
        <end position="155"/>
    </location>
</feature>
<proteinExistence type="predicted"/>
<reference evidence="2 3" key="1">
    <citation type="submission" date="2020-07" db="EMBL/GenBank/DDBJ databases">
        <authorList>
            <person name="Sun Q."/>
        </authorList>
    </citation>
    <scope>NUCLEOTIDE SEQUENCE [LARGE SCALE GENOMIC DNA]</scope>
    <source>
        <strain evidence="2 3">CGMCC 1.13654</strain>
    </source>
</reference>
<gene>
    <name evidence="2" type="ORF">HZF05_10685</name>
</gene>
<feature type="transmembrane region" description="Helical" evidence="1">
    <location>
        <begin position="102"/>
        <end position="125"/>
    </location>
</feature>
<evidence type="ECO:0000313" key="2">
    <source>
        <dbReference type="EMBL" id="MBA2934560.1"/>
    </source>
</evidence>
<feature type="transmembrane region" description="Helical" evidence="1">
    <location>
        <begin position="200"/>
        <end position="222"/>
    </location>
</feature>
<feature type="transmembrane region" description="Helical" evidence="1">
    <location>
        <begin position="69"/>
        <end position="90"/>
    </location>
</feature>
<evidence type="ECO:0000256" key="1">
    <source>
        <dbReference type="SAM" id="Phobius"/>
    </source>
</evidence>
<feature type="transmembrane region" description="Helical" evidence="1">
    <location>
        <begin position="38"/>
        <end position="57"/>
    </location>
</feature>
<dbReference type="EMBL" id="JACEIB010000006">
    <property type="protein sequence ID" value="MBA2934560.1"/>
    <property type="molecule type" value="Genomic_DNA"/>
</dbReference>
<accession>A0A838L6K1</accession>
<feature type="transmembrane region" description="Helical" evidence="1">
    <location>
        <begin position="7"/>
        <end position="26"/>
    </location>
</feature>
<keyword evidence="1" id="KW-1133">Transmembrane helix</keyword>
<organism evidence="2 3">
    <name type="scientific">Sphingomonas chungangi</name>
    <dbReference type="NCBI Taxonomy" id="2683589"/>
    <lineage>
        <taxon>Bacteria</taxon>
        <taxon>Pseudomonadati</taxon>
        <taxon>Pseudomonadota</taxon>
        <taxon>Alphaproteobacteria</taxon>
        <taxon>Sphingomonadales</taxon>
        <taxon>Sphingomonadaceae</taxon>
        <taxon>Sphingomonas</taxon>
    </lineage>
</organism>
<dbReference type="RefSeq" id="WP_160366030.1">
    <property type="nucleotide sequence ID" value="NZ_JACEIB010000006.1"/>
</dbReference>